<evidence type="ECO:0000256" key="1">
    <source>
        <dbReference type="SAM" id="Phobius"/>
    </source>
</evidence>
<dbReference type="PROSITE" id="PS51257">
    <property type="entry name" value="PROKAR_LIPOPROTEIN"/>
    <property type="match status" value="1"/>
</dbReference>
<comment type="caution">
    <text evidence="2">The sequence shown here is derived from an EMBL/GenBank/DDBJ whole genome shotgun (WGS) entry which is preliminary data.</text>
</comment>
<keyword evidence="1" id="KW-0472">Membrane</keyword>
<protein>
    <submittedName>
        <fullName evidence="2">Uncharacterized protein</fullName>
    </submittedName>
</protein>
<gene>
    <name evidence="3" type="ORF">D1631_12345</name>
    <name evidence="2" type="ORF">D1632_12710</name>
</gene>
<accession>A0A3M7L6V0</accession>
<dbReference type="EMBL" id="QWIV01000014">
    <property type="protein sequence ID" value="RMZ58471.1"/>
    <property type="molecule type" value="Genomic_DNA"/>
</dbReference>
<evidence type="ECO:0000313" key="3">
    <source>
        <dbReference type="EMBL" id="RNA62666.1"/>
    </source>
</evidence>
<evidence type="ECO:0000313" key="2">
    <source>
        <dbReference type="EMBL" id="RMZ58471.1"/>
    </source>
</evidence>
<proteinExistence type="predicted"/>
<dbReference type="Proteomes" id="UP000278775">
    <property type="component" value="Unassembled WGS sequence"/>
</dbReference>
<reference evidence="4 5" key="1">
    <citation type="submission" date="2018-08" db="EMBL/GenBank/DDBJ databases">
        <title>Chryseobacterium nematophagum: a novel matrix digesting pathogen of nematodes.</title>
        <authorList>
            <person name="Page A."/>
            <person name="Roberts M."/>
            <person name="Felix M.-A."/>
            <person name="Weir W."/>
        </authorList>
    </citation>
    <scope>NUCLEOTIDE SEQUENCE [LARGE SCALE GENOMIC DNA]</scope>
    <source>
        <strain evidence="3 5">JUb129</strain>
        <strain evidence="2 4">JUb275</strain>
    </source>
</reference>
<keyword evidence="1" id="KW-0812">Transmembrane</keyword>
<organism evidence="2 4">
    <name type="scientific">Chryseobacterium nematophagum</name>
    <dbReference type="NCBI Taxonomy" id="2305228"/>
    <lineage>
        <taxon>Bacteria</taxon>
        <taxon>Pseudomonadati</taxon>
        <taxon>Bacteroidota</taxon>
        <taxon>Flavobacteriia</taxon>
        <taxon>Flavobacteriales</taxon>
        <taxon>Weeksellaceae</taxon>
        <taxon>Chryseobacterium group</taxon>
        <taxon>Chryseobacterium</taxon>
    </lineage>
</organism>
<dbReference type="AlphaFoldDB" id="A0A3M7L6V0"/>
<evidence type="ECO:0000313" key="4">
    <source>
        <dbReference type="Proteomes" id="UP000267524"/>
    </source>
</evidence>
<dbReference type="Proteomes" id="UP000267524">
    <property type="component" value="Unassembled WGS sequence"/>
</dbReference>
<dbReference type="RefSeq" id="WP_122547622.1">
    <property type="nucleotide sequence ID" value="NZ_QWIU01000002.1"/>
</dbReference>
<keyword evidence="1" id="KW-1133">Transmembrane helix</keyword>
<name>A0A3M7L6V0_9FLAO</name>
<dbReference type="EMBL" id="QWIU01000002">
    <property type="protein sequence ID" value="RNA62666.1"/>
    <property type="molecule type" value="Genomic_DNA"/>
</dbReference>
<keyword evidence="4" id="KW-1185">Reference proteome</keyword>
<sequence>MKKILTYGLPMAILLLFSCSKSNNTIQPDDMDTIKVAFFITCTTMALTLLYTYRVKKNQK</sequence>
<evidence type="ECO:0000313" key="5">
    <source>
        <dbReference type="Proteomes" id="UP000278775"/>
    </source>
</evidence>
<feature type="transmembrane region" description="Helical" evidence="1">
    <location>
        <begin position="36"/>
        <end position="53"/>
    </location>
</feature>